<sequence>MAYRVIQWGTGNVGKHALRHIVERPDFELVGLRVYNPDKVGKDAGDVLGVRSTGIIATDDRDEILSLEADCVSYNPLGGTLEAGETALDDICALLASGKNVVSSAVEQMAYLLPDLALAGVGDRAYDRLSEACDQGQTTFFHVGINPGYTMDFWPLQLSRLSRRIDRIYVAEILSMADYPSEHMMRDAMGFARPPAPDNPVDAWMSRTHDTPFYLCMRMIADSLGVELDDVRYGGREVALAEKPFEIAIGTVEVGTVAAMKFHLEGIVKGRVAIHLEWVWRLTDDVAHDWPKGEGLWILDIAGDPHIKSKIQTATTFDSRRPVSLLVSTTCLNAIPTVCSAKPGLLNNLRLPAHGGGYLCSPASA</sequence>
<keyword evidence="3" id="KW-1185">Reference proteome</keyword>
<name>A0A5S9QWP1_MYCVN</name>
<dbReference type="SUPFAM" id="SSF51735">
    <property type="entry name" value="NAD(P)-binding Rossmann-fold domains"/>
    <property type="match status" value="1"/>
</dbReference>
<dbReference type="InterPro" id="IPR045760">
    <property type="entry name" value="DAP_DH_C"/>
</dbReference>
<gene>
    <name evidence="2" type="primary">ord_3</name>
    <name evidence="2" type="ORF">AELLOGFF_01012</name>
</gene>
<dbReference type="Gene3D" id="3.40.50.720">
    <property type="entry name" value="NAD(P)-binding Rossmann-like Domain"/>
    <property type="match status" value="1"/>
</dbReference>
<accession>A0A5S9QWP1</accession>
<keyword evidence="2" id="KW-0560">Oxidoreductase</keyword>
<dbReference type="GO" id="GO:0016491">
    <property type="term" value="F:oxidoreductase activity"/>
    <property type="evidence" value="ECO:0007669"/>
    <property type="project" value="UniProtKB-KW"/>
</dbReference>
<dbReference type="OrthoDB" id="4759936at2"/>
<dbReference type="AlphaFoldDB" id="A0A5S9QWP1"/>
<dbReference type="EC" id="1.4.1.26" evidence="2"/>
<protein>
    <submittedName>
        <fullName evidence="2">2,4-diaminopentanoate dehydrogenase</fullName>
        <ecNumber evidence="2">1.4.1.26</ecNumber>
    </submittedName>
</protein>
<evidence type="ECO:0000313" key="3">
    <source>
        <dbReference type="Proteomes" id="UP000430146"/>
    </source>
</evidence>
<reference evidence="2 3" key="1">
    <citation type="submission" date="2019-11" db="EMBL/GenBank/DDBJ databases">
        <authorList>
            <person name="Holert J."/>
        </authorList>
    </citation>
    <scope>NUCLEOTIDE SEQUENCE [LARGE SCALE GENOMIC DNA]</scope>
    <source>
        <strain evidence="2">BC8_1</strain>
    </source>
</reference>
<dbReference type="InterPro" id="IPR036291">
    <property type="entry name" value="NAD(P)-bd_dom_sf"/>
</dbReference>
<proteinExistence type="predicted"/>
<evidence type="ECO:0000313" key="2">
    <source>
        <dbReference type="EMBL" id="CAA0124496.1"/>
    </source>
</evidence>
<dbReference type="RefSeq" id="WP_159231707.1">
    <property type="nucleotide sequence ID" value="NZ_CACSIP010000023.1"/>
</dbReference>
<dbReference type="Pfam" id="PF19328">
    <property type="entry name" value="DAP_DH_C"/>
    <property type="match status" value="1"/>
</dbReference>
<evidence type="ECO:0000259" key="1">
    <source>
        <dbReference type="Pfam" id="PF19328"/>
    </source>
</evidence>
<dbReference type="EMBL" id="CACSIP010000023">
    <property type="protein sequence ID" value="CAA0124496.1"/>
    <property type="molecule type" value="Genomic_DNA"/>
</dbReference>
<organism evidence="2 3">
    <name type="scientific">Mycolicibacterium vanbaalenii</name>
    <name type="common">Mycobacterium vanbaalenii</name>
    <dbReference type="NCBI Taxonomy" id="110539"/>
    <lineage>
        <taxon>Bacteria</taxon>
        <taxon>Bacillati</taxon>
        <taxon>Actinomycetota</taxon>
        <taxon>Actinomycetes</taxon>
        <taxon>Mycobacteriales</taxon>
        <taxon>Mycobacteriaceae</taxon>
        <taxon>Mycolicibacterium</taxon>
    </lineage>
</organism>
<feature type="domain" description="2,4-diaminopentanoate dehydrogenase C-terminal" evidence="1">
    <location>
        <begin position="151"/>
        <end position="353"/>
    </location>
</feature>
<dbReference type="Proteomes" id="UP000430146">
    <property type="component" value="Unassembled WGS sequence"/>
</dbReference>
<dbReference type="CDD" id="cd24146">
    <property type="entry name" value="nat-AmDH_N_like"/>
    <property type="match status" value="1"/>
</dbReference>